<evidence type="ECO:0000259" key="1">
    <source>
        <dbReference type="SMART" id="SM00966"/>
    </source>
</evidence>
<dbReference type="Pfam" id="PF04014">
    <property type="entry name" value="MazE_antitoxin"/>
    <property type="match status" value="1"/>
</dbReference>
<dbReference type="Gene3D" id="2.10.260.10">
    <property type="match status" value="1"/>
</dbReference>
<proteinExistence type="predicted"/>
<dbReference type="InterPro" id="IPR007159">
    <property type="entry name" value="SpoVT-AbrB_dom"/>
</dbReference>
<feature type="domain" description="SpoVT-AbrB" evidence="1">
    <location>
        <begin position="6"/>
        <end position="51"/>
    </location>
</feature>
<organism evidence="2 3">
    <name type="scientific">Tannerella sp. oral taxon BU063 isolate Cell 5</name>
    <dbReference type="NCBI Taxonomy" id="1410950"/>
    <lineage>
        <taxon>Bacteria</taxon>
        <taxon>Pseudomonadati</taxon>
        <taxon>Bacteroidota</taxon>
        <taxon>Bacteroidia</taxon>
        <taxon>Bacteroidales</taxon>
        <taxon>Tannerellaceae</taxon>
        <taxon>Tannerella</taxon>
    </lineage>
</organism>
<evidence type="ECO:0000313" key="2">
    <source>
        <dbReference type="EMBL" id="ETK04795.1"/>
    </source>
</evidence>
<reference evidence="2 3" key="1">
    <citation type="submission" date="2013-11" db="EMBL/GenBank/DDBJ databases">
        <title>Single cell genomics of uncultured Tannerella BU063 (oral taxon 286).</title>
        <authorList>
            <person name="Beall C.J."/>
            <person name="Campbell A.G."/>
            <person name="Griffen A.L."/>
            <person name="Podar M."/>
            <person name="Leys E.J."/>
        </authorList>
    </citation>
    <scope>NUCLEOTIDE SEQUENCE [LARGE SCALE GENOMIC DNA]</scope>
    <source>
        <strain evidence="2">Cell 5</strain>
    </source>
</reference>
<dbReference type="SMART" id="SM00966">
    <property type="entry name" value="SpoVT_AbrB"/>
    <property type="match status" value="1"/>
</dbReference>
<protein>
    <recommendedName>
        <fullName evidence="1">SpoVT-AbrB domain-containing protein</fullName>
    </recommendedName>
</protein>
<dbReference type="GO" id="GO:0003677">
    <property type="term" value="F:DNA binding"/>
    <property type="evidence" value="ECO:0007669"/>
    <property type="project" value="InterPro"/>
</dbReference>
<accession>W2CCE6</accession>
<dbReference type="AlphaFoldDB" id="W2CCE6"/>
<comment type="caution">
    <text evidence="2">The sequence shown here is derived from an EMBL/GenBank/DDBJ whole genome shotgun (WGS) entry which is preliminary data.</text>
</comment>
<evidence type="ECO:0000313" key="3">
    <source>
        <dbReference type="Proteomes" id="UP000018872"/>
    </source>
</evidence>
<dbReference type="SUPFAM" id="SSF89447">
    <property type="entry name" value="AbrB/MazE/MraZ-like"/>
    <property type="match status" value="1"/>
</dbReference>
<sequence length="82" mass="9357">MEANIIQIGDRGGVILPAEILRELNLSIRDAVKMRIVDRRIVIEASPRQGWADAARKAHARGDDKLFFQDTLSEETVPEWTW</sequence>
<name>W2CCE6_9BACT</name>
<dbReference type="InterPro" id="IPR037914">
    <property type="entry name" value="SpoVT-AbrB_sf"/>
</dbReference>
<dbReference type="Proteomes" id="UP000018872">
    <property type="component" value="Unassembled WGS sequence"/>
</dbReference>
<dbReference type="EMBL" id="AYYC01000611">
    <property type="protein sequence ID" value="ETK04795.1"/>
    <property type="molecule type" value="Genomic_DNA"/>
</dbReference>
<gene>
    <name evidence="2" type="ORF">T229_06955</name>
</gene>